<keyword evidence="1" id="KW-1133">Transmembrane helix</keyword>
<comment type="caution">
    <text evidence="2">The sequence shown here is derived from an EMBL/GenBank/DDBJ whole genome shotgun (WGS) entry which is preliminary data.</text>
</comment>
<dbReference type="Proteomes" id="UP001151752">
    <property type="component" value="Chromosome 12"/>
</dbReference>
<feature type="transmembrane region" description="Helical" evidence="1">
    <location>
        <begin position="21"/>
        <end position="38"/>
    </location>
</feature>
<name>A0A9Q1ABF4_9ROSI</name>
<evidence type="ECO:0000256" key="1">
    <source>
        <dbReference type="SAM" id="Phobius"/>
    </source>
</evidence>
<gene>
    <name evidence="2" type="ORF">OIU74_023721</name>
</gene>
<proteinExistence type="predicted"/>
<sequence>MRTPKNCHQGKEKETFTKKRSSHLTCACCLVVGPVSWLI</sequence>
<organism evidence="2 3">
    <name type="scientific">Salix koriyanagi</name>
    <dbReference type="NCBI Taxonomy" id="2511006"/>
    <lineage>
        <taxon>Eukaryota</taxon>
        <taxon>Viridiplantae</taxon>
        <taxon>Streptophyta</taxon>
        <taxon>Embryophyta</taxon>
        <taxon>Tracheophyta</taxon>
        <taxon>Spermatophyta</taxon>
        <taxon>Magnoliopsida</taxon>
        <taxon>eudicotyledons</taxon>
        <taxon>Gunneridae</taxon>
        <taxon>Pentapetalae</taxon>
        <taxon>rosids</taxon>
        <taxon>fabids</taxon>
        <taxon>Malpighiales</taxon>
        <taxon>Salicaceae</taxon>
        <taxon>Saliceae</taxon>
        <taxon>Salix</taxon>
    </lineage>
</organism>
<dbReference type="AlphaFoldDB" id="A0A9Q1ABF4"/>
<keyword evidence="3" id="KW-1185">Reference proteome</keyword>
<keyword evidence="1" id="KW-0472">Membrane</keyword>
<dbReference type="EMBL" id="JAPFFM010000004">
    <property type="protein sequence ID" value="KAJ6764906.1"/>
    <property type="molecule type" value="Genomic_DNA"/>
</dbReference>
<keyword evidence="1" id="KW-0812">Transmembrane</keyword>
<evidence type="ECO:0000313" key="3">
    <source>
        <dbReference type="Proteomes" id="UP001151752"/>
    </source>
</evidence>
<reference evidence="2" key="1">
    <citation type="submission" date="2022-11" db="EMBL/GenBank/DDBJ databases">
        <authorList>
            <person name="Hyden B.L."/>
            <person name="Feng K."/>
            <person name="Yates T."/>
            <person name="Jawdy S."/>
            <person name="Smart L.B."/>
            <person name="Muchero W."/>
        </authorList>
    </citation>
    <scope>NUCLEOTIDE SEQUENCE</scope>
    <source>
        <tissue evidence="2">Shoot tip</tissue>
    </source>
</reference>
<evidence type="ECO:0000313" key="2">
    <source>
        <dbReference type="EMBL" id="KAJ6764906.1"/>
    </source>
</evidence>
<reference evidence="2" key="2">
    <citation type="journal article" date="2023" name="Int. J. Mol. Sci.">
        <title>De Novo Assembly and Annotation of 11 Diverse Shrub Willow (Salix) Genomes Reveals Novel Gene Organization in Sex-Linked Regions.</title>
        <authorList>
            <person name="Hyden B."/>
            <person name="Feng K."/>
            <person name="Yates T.B."/>
            <person name="Jawdy S."/>
            <person name="Cereghino C."/>
            <person name="Smart L.B."/>
            <person name="Muchero W."/>
        </authorList>
    </citation>
    <scope>NUCLEOTIDE SEQUENCE</scope>
    <source>
        <tissue evidence="2">Shoot tip</tissue>
    </source>
</reference>
<accession>A0A9Q1ABF4</accession>
<protein>
    <submittedName>
        <fullName evidence="2">Uncharacterized protein</fullName>
    </submittedName>
</protein>